<dbReference type="Gene3D" id="3.40.50.150">
    <property type="entry name" value="Vaccinia Virus protein VP39"/>
    <property type="match status" value="1"/>
</dbReference>
<dbReference type="Pfam" id="PF02384">
    <property type="entry name" value="N6_Mtase"/>
    <property type="match status" value="1"/>
</dbReference>
<proteinExistence type="inferred from homology"/>
<name>A0A7W6WBR0_9PROT</name>
<evidence type="ECO:0000256" key="2">
    <source>
        <dbReference type="SAM" id="MobiDB-lite"/>
    </source>
</evidence>
<dbReference type="GO" id="GO:0008170">
    <property type="term" value="F:N-methyltransferase activity"/>
    <property type="evidence" value="ECO:0007669"/>
    <property type="project" value="InterPro"/>
</dbReference>
<feature type="compositionally biased region" description="Gly residues" evidence="2">
    <location>
        <begin position="1"/>
        <end position="10"/>
    </location>
</feature>
<sequence>MMHAGEGTGTGDIDIGDQALKSRAPDDGAGDGGGDAAVEETGLLGGRVRLLQPRVGYRVAMDPVLLAAAAPFYGPGPVRRVLDAGLGTGAAALCLLARAAAVAETVPDLTVTGIERSPAVAALAGRSAALNGWTDRLRVVVGDVTDPPGPDHAEVFDLVMTNPPYGEAGRGTRPPVAARAAAHVESVPLTAWVDGCLARLRPKGRLVIIHRADRLDDLLAALRGRAGALELIPLWPGSVARGSAGGGAARRVIVRARKGIRGRVRLLPGLALHEADGSHGAQAERVLRDGVSLDTVLSLFGPDERRAIG</sequence>
<dbReference type="Proteomes" id="UP000554286">
    <property type="component" value="Unassembled WGS sequence"/>
</dbReference>
<dbReference type="GO" id="GO:0003677">
    <property type="term" value="F:DNA binding"/>
    <property type="evidence" value="ECO:0007669"/>
    <property type="project" value="InterPro"/>
</dbReference>
<keyword evidence="4" id="KW-0489">Methyltransferase</keyword>
<feature type="region of interest" description="Disordered" evidence="2">
    <location>
        <begin position="1"/>
        <end position="37"/>
    </location>
</feature>
<gene>
    <name evidence="4" type="ORF">GGD89_003737</name>
</gene>
<evidence type="ECO:0000313" key="5">
    <source>
        <dbReference type="Proteomes" id="UP000554286"/>
    </source>
</evidence>
<keyword evidence="4" id="KW-0808">Transferase</keyword>
<reference evidence="4 5" key="1">
    <citation type="submission" date="2020-08" db="EMBL/GenBank/DDBJ databases">
        <title>Genome sequencing of Purple Non-Sulfur Bacteria from various extreme environments.</title>
        <authorList>
            <person name="Mayer M."/>
        </authorList>
    </citation>
    <scope>NUCLEOTIDE SEQUENCE [LARGE SCALE GENOMIC DNA]</scope>
    <source>
        <strain evidence="4 5">JA131</strain>
    </source>
</reference>
<dbReference type="CDD" id="cd02440">
    <property type="entry name" value="AdoMet_MTases"/>
    <property type="match status" value="1"/>
</dbReference>
<protein>
    <submittedName>
        <fullName evidence="4">tRNA1(Val) A37 N6-methylase TrmN6</fullName>
    </submittedName>
</protein>
<feature type="domain" description="DNA methylase adenine-specific" evidence="3">
    <location>
        <begin position="79"/>
        <end position="210"/>
    </location>
</feature>
<dbReference type="InterPro" id="IPR003356">
    <property type="entry name" value="DNA_methylase_A-5"/>
</dbReference>
<dbReference type="SUPFAM" id="SSF53335">
    <property type="entry name" value="S-adenosyl-L-methionine-dependent methyltransferases"/>
    <property type="match status" value="1"/>
</dbReference>
<dbReference type="PANTHER" id="PTHR47739">
    <property type="entry name" value="TRNA1(VAL) (ADENINE(37)-N6)-METHYLTRANSFERASE"/>
    <property type="match status" value="1"/>
</dbReference>
<dbReference type="PANTHER" id="PTHR47739:SF1">
    <property type="entry name" value="TRNA1(VAL) (ADENINE(37)-N6)-METHYLTRANSFERASE"/>
    <property type="match status" value="1"/>
</dbReference>
<dbReference type="EMBL" id="JACIGK010000048">
    <property type="protein sequence ID" value="MBB4268083.1"/>
    <property type="molecule type" value="Genomic_DNA"/>
</dbReference>
<evidence type="ECO:0000259" key="3">
    <source>
        <dbReference type="Pfam" id="PF02384"/>
    </source>
</evidence>
<evidence type="ECO:0000256" key="1">
    <source>
        <dbReference type="ARBA" id="ARBA00006594"/>
    </source>
</evidence>
<dbReference type="InterPro" id="IPR029063">
    <property type="entry name" value="SAM-dependent_MTases_sf"/>
</dbReference>
<organism evidence="4 5">
    <name type="scientific">Roseospira visakhapatnamensis</name>
    <dbReference type="NCBI Taxonomy" id="390880"/>
    <lineage>
        <taxon>Bacteria</taxon>
        <taxon>Pseudomonadati</taxon>
        <taxon>Pseudomonadota</taxon>
        <taxon>Alphaproteobacteria</taxon>
        <taxon>Rhodospirillales</taxon>
        <taxon>Rhodospirillaceae</taxon>
        <taxon>Roseospira</taxon>
    </lineage>
</organism>
<keyword evidence="5" id="KW-1185">Reference proteome</keyword>
<dbReference type="InterPro" id="IPR050210">
    <property type="entry name" value="tRNA_Adenine-N(6)_MTase"/>
</dbReference>
<dbReference type="GO" id="GO:0032259">
    <property type="term" value="P:methylation"/>
    <property type="evidence" value="ECO:0007669"/>
    <property type="project" value="UniProtKB-KW"/>
</dbReference>
<comment type="caution">
    <text evidence="4">The sequence shown here is derived from an EMBL/GenBank/DDBJ whole genome shotgun (WGS) entry which is preliminary data.</text>
</comment>
<dbReference type="AlphaFoldDB" id="A0A7W6WBR0"/>
<comment type="similarity">
    <text evidence="1">Belongs to the N(4)/N(6)-methyltransferase family.</text>
</comment>
<evidence type="ECO:0000313" key="4">
    <source>
        <dbReference type="EMBL" id="MBB4268083.1"/>
    </source>
</evidence>
<accession>A0A7W6WBR0</accession>